<proteinExistence type="predicted"/>
<dbReference type="Proteomes" id="UP000823941">
    <property type="component" value="Chromosome 16"/>
</dbReference>
<sequence>MSVNVRSEELWKRDDAGVLRRLNAAPPDDVTSPRVTGPVGVEAADAVKYTWTRAEDAPTIGVTALIVPASAVGAYGRRNVCWSESGTE</sequence>
<accession>A0ABQ7QEX6</accession>
<name>A0ABQ7QEX6_PLUXY</name>
<comment type="caution">
    <text evidence="1">The sequence shown here is derived from an EMBL/GenBank/DDBJ whole genome shotgun (WGS) entry which is preliminary data.</text>
</comment>
<evidence type="ECO:0000313" key="1">
    <source>
        <dbReference type="EMBL" id="KAG7303764.1"/>
    </source>
</evidence>
<keyword evidence="2" id="KW-1185">Reference proteome</keyword>
<organism evidence="1 2">
    <name type="scientific">Plutella xylostella</name>
    <name type="common">Diamondback moth</name>
    <name type="synonym">Plutella maculipennis</name>
    <dbReference type="NCBI Taxonomy" id="51655"/>
    <lineage>
        <taxon>Eukaryota</taxon>
        <taxon>Metazoa</taxon>
        <taxon>Ecdysozoa</taxon>
        <taxon>Arthropoda</taxon>
        <taxon>Hexapoda</taxon>
        <taxon>Insecta</taxon>
        <taxon>Pterygota</taxon>
        <taxon>Neoptera</taxon>
        <taxon>Endopterygota</taxon>
        <taxon>Lepidoptera</taxon>
        <taxon>Glossata</taxon>
        <taxon>Ditrysia</taxon>
        <taxon>Yponomeutoidea</taxon>
        <taxon>Plutellidae</taxon>
        <taxon>Plutella</taxon>
    </lineage>
</organism>
<dbReference type="EMBL" id="JAHIBW010000016">
    <property type="protein sequence ID" value="KAG7303764.1"/>
    <property type="molecule type" value="Genomic_DNA"/>
</dbReference>
<evidence type="ECO:0000313" key="2">
    <source>
        <dbReference type="Proteomes" id="UP000823941"/>
    </source>
</evidence>
<protein>
    <submittedName>
        <fullName evidence="1">Uncharacterized protein</fullName>
    </submittedName>
</protein>
<reference evidence="1 2" key="1">
    <citation type="submission" date="2021-06" db="EMBL/GenBank/DDBJ databases">
        <title>A haploid diamondback moth (Plutella xylostella L.) genome assembly resolves 31 chromosomes and identifies a diamide resistance mutation.</title>
        <authorList>
            <person name="Ward C.M."/>
            <person name="Perry K.D."/>
            <person name="Baker G."/>
            <person name="Powis K."/>
            <person name="Heckel D.G."/>
            <person name="Baxter S.W."/>
        </authorList>
    </citation>
    <scope>NUCLEOTIDE SEQUENCE [LARGE SCALE GENOMIC DNA]</scope>
    <source>
        <strain evidence="1 2">LV</strain>
        <tissue evidence="1">Single pupa</tissue>
    </source>
</reference>
<gene>
    <name evidence="1" type="ORF">JYU34_012340</name>
</gene>